<comment type="caution">
    <text evidence="1">The sequence shown here is derived from an EMBL/GenBank/DDBJ whole genome shotgun (WGS) entry which is preliminary data.</text>
</comment>
<proteinExistence type="predicted"/>
<protein>
    <submittedName>
        <fullName evidence="1">Uncharacterized protein</fullName>
    </submittedName>
</protein>
<dbReference type="EMBL" id="QPMH01000003">
    <property type="protein sequence ID" value="RDD63169.1"/>
    <property type="molecule type" value="Genomic_DNA"/>
</dbReference>
<name>A0A369TCY2_9PROT</name>
<gene>
    <name evidence="1" type="ORF">DRB17_05235</name>
</gene>
<dbReference type="Proteomes" id="UP000253941">
    <property type="component" value="Unassembled WGS sequence"/>
</dbReference>
<organism evidence="1 2">
    <name type="scientific">Ferruginivarius sediminum</name>
    <dbReference type="NCBI Taxonomy" id="2661937"/>
    <lineage>
        <taxon>Bacteria</taxon>
        <taxon>Pseudomonadati</taxon>
        <taxon>Pseudomonadota</taxon>
        <taxon>Alphaproteobacteria</taxon>
        <taxon>Rhodospirillales</taxon>
        <taxon>Rhodospirillaceae</taxon>
        <taxon>Ferruginivarius</taxon>
    </lineage>
</organism>
<accession>A0A369TCY2</accession>
<evidence type="ECO:0000313" key="2">
    <source>
        <dbReference type="Proteomes" id="UP000253941"/>
    </source>
</evidence>
<reference evidence="1 2" key="1">
    <citation type="submission" date="2018-07" db="EMBL/GenBank/DDBJ databases">
        <title>Venubactetium sediminum gen. nov., sp. nov., isolated from a marine solar saltern.</title>
        <authorList>
            <person name="Wang S."/>
        </authorList>
    </citation>
    <scope>NUCLEOTIDE SEQUENCE [LARGE SCALE GENOMIC DNA]</scope>
    <source>
        <strain evidence="1 2">WD2A32</strain>
    </source>
</reference>
<dbReference type="RefSeq" id="WP_114581120.1">
    <property type="nucleotide sequence ID" value="NZ_QPMH01000003.1"/>
</dbReference>
<sequence>MAEYVFANGDVGVSLGAGVAVRLPAPLAAQLEALALHGEARQVGRGLRELIARHGDASNVMAQAMIRYAGARHPGGSPAIERALEGVGLVGKADSGNGLMLASLDRPGGGARARAGDRVSRASGGAIGRLPSAYDASQRVGGLGPGMELAGDATQQYRELAPLPSDSLDSFEGEQASMGRTADATLLSPLIGSVAPVLRRVASPVLP</sequence>
<evidence type="ECO:0000313" key="1">
    <source>
        <dbReference type="EMBL" id="RDD63169.1"/>
    </source>
</evidence>
<dbReference type="AlphaFoldDB" id="A0A369TCY2"/>
<keyword evidence="2" id="KW-1185">Reference proteome</keyword>